<dbReference type="Gene3D" id="1.10.443.10">
    <property type="entry name" value="Intergrase catalytic core"/>
    <property type="match status" value="1"/>
</dbReference>
<dbReference type="InterPro" id="IPR050808">
    <property type="entry name" value="Phage_Integrase"/>
</dbReference>
<dbReference type="InterPro" id="IPR010998">
    <property type="entry name" value="Integrase_recombinase_N"/>
</dbReference>
<keyword evidence="4" id="KW-0233">DNA recombination</keyword>
<dbReference type="AlphaFoldDB" id="A0A4R3QKK2"/>
<dbReference type="Gene3D" id="1.10.150.130">
    <property type="match status" value="1"/>
</dbReference>
<evidence type="ECO:0000256" key="3">
    <source>
        <dbReference type="ARBA" id="ARBA00023125"/>
    </source>
</evidence>
<dbReference type="GO" id="GO:0006310">
    <property type="term" value="P:DNA recombination"/>
    <property type="evidence" value="ECO:0007669"/>
    <property type="project" value="UniProtKB-KW"/>
</dbReference>
<keyword evidence="3" id="KW-0238">DNA-binding</keyword>
<dbReference type="InterPro" id="IPR011010">
    <property type="entry name" value="DNA_brk_join_enz"/>
</dbReference>
<dbReference type="SUPFAM" id="SSF56349">
    <property type="entry name" value="DNA breaking-rejoining enzymes"/>
    <property type="match status" value="1"/>
</dbReference>
<reference evidence="6 7" key="1">
    <citation type="submission" date="2019-03" db="EMBL/GenBank/DDBJ databases">
        <title>Genomic Encyclopedia of Type Strains, Phase IV (KMG-V): Genome sequencing to study the core and pangenomes of soil and plant-associated prokaryotes.</title>
        <authorList>
            <person name="Whitman W."/>
        </authorList>
    </citation>
    <scope>NUCLEOTIDE SEQUENCE [LARGE SCALE GENOMIC DNA]</scope>
    <source>
        <strain evidence="6 7">Hc14</strain>
    </source>
</reference>
<dbReference type="Proteomes" id="UP000294576">
    <property type="component" value="Unassembled WGS sequence"/>
</dbReference>
<keyword evidence="2" id="KW-0229">DNA integration</keyword>
<evidence type="ECO:0000313" key="6">
    <source>
        <dbReference type="EMBL" id="TCU18796.1"/>
    </source>
</evidence>
<accession>A0A4R3QKK2</accession>
<dbReference type="EMBL" id="SMBH01000002">
    <property type="protein sequence ID" value="TCU18796.1"/>
    <property type="molecule type" value="Genomic_DNA"/>
</dbReference>
<dbReference type="GO" id="GO:0015074">
    <property type="term" value="P:DNA integration"/>
    <property type="evidence" value="ECO:0007669"/>
    <property type="project" value="UniProtKB-KW"/>
</dbReference>
<dbReference type="InterPro" id="IPR013762">
    <property type="entry name" value="Integrase-like_cat_sf"/>
</dbReference>
<evidence type="ECO:0000256" key="4">
    <source>
        <dbReference type="ARBA" id="ARBA00023172"/>
    </source>
</evidence>
<dbReference type="PANTHER" id="PTHR30629:SF2">
    <property type="entry name" value="PROPHAGE INTEGRASE INTS-RELATED"/>
    <property type="match status" value="1"/>
</dbReference>
<dbReference type="PROSITE" id="PS51898">
    <property type="entry name" value="TYR_RECOMBINASE"/>
    <property type="match status" value="1"/>
</dbReference>
<dbReference type="PANTHER" id="PTHR30629">
    <property type="entry name" value="PROPHAGE INTEGRASE"/>
    <property type="match status" value="1"/>
</dbReference>
<evidence type="ECO:0000259" key="5">
    <source>
        <dbReference type="PROSITE" id="PS51898"/>
    </source>
</evidence>
<name>A0A4R3QKK2_RHISU</name>
<dbReference type="Pfam" id="PF00589">
    <property type="entry name" value="Phage_integrase"/>
    <property type="match status" value="1"/>
</dbReference>
<evidence type="ECO:0000256" key="1">
    <source>
        <dbReference type="ARBA" id="ARBA00008857"/>
    </source>
</evidence>
<evidence type="ECO:0000313" key="7">
    <source>
        <dbReference type="Proteomes" id="UP000294576"/>
    </source>
</evidence>
<proteinExistence type="inferred from homology"/>
<organism evidence="6 7">
    <name type="scientific">Rhizobium sullae</name>
    <name type="common">Rhizobium hedysari</name>
    <dbReference type="NCBI Taxonomy" id="50338"/>
    <lineage>
        <taxon>Bacteria</taxon>
        <taxon>Pseudomonadati</taxon>
        <taxon>Pseudomonadota</taxon>
        <taxon>Alphaproteobacteria</taxon>
        <taxon>Hyphomicrobiales</taxon>
        <taxon>Rhizobiaceae</taxon>
        <taxon>Rhizobium/Agrobacterium group</taxon>
        <taxon>Rhizobium</taxon>
    </lineage>
</organism>
<evidence type="ECO:0000256" key="2">
    <source>
        <dbReference type="ARBA" id="ARBA00022908"/>
    </source>
</evidence>
<dbReference type="RefSeq" id="WP_132559103.1">
    <property type="nucleotide sequence ID" value="NZ_SMBH01000002.1"/>
</dbReference>
<sequence>MTTDREKRANKYKGWQIFRDKKPPFEWRAYHRKSREKVDCSKFEPYTLAFDMEIHRINELYKVKDAKPGTLGMLIKKYRASPRFQKRATRTKSDYQKVFDWLKPIEDTPLEKFTRSFVAKMRDRAEMKKGFRFANYVRSVISLLFSWGLEYDYTKFNPAEDVGLAERPKDLPDANRPWTDAEREAVLEAFPLHMRPPLLLMMFYALDPQDALALPKTAVGAAGIDTRRGKTGQAVYLPFISQLADAMAAVPKHDAITLCANSRGKPWTYNGFSTNWDRIKKKLEESGAVQPGLTLKGLRHTVATILREMGMDYATIQLVLGHATEAMARHYSRRADMTAQATVTMVNFEAELNRRKTKVVKPGN</sequence>
<protein>
    <submittedName>
        <fullName evidence="6">Site-specific recombinase XerD</fullName>
    </submittedName>
</protein>
<comment type="similarity">
    <text evidence="1">Belongs to the 'phage' integrase family.</text>
</comment>
<dbReference type="GO" id="GO:0003677">
    <property type="term" value="F:DNA binding"/>
    <property type="evidence" value="ECO:0007669"/>
    <property type="project" value="UniProtKB-KW"/>
</dbReference>
<feature type="domain" description="Tyr recombinase" evidence="5">
    <location>
        <begin position="173"/>
        <end position="345"/>
    </location>
</feature>
<comment type="caution">
    <text evidence="6">The sequence shown here is derived from an EMBL/GenBank/DDBJ whole genome shotgun (WGS) entry which is preliminary data.</text>
</comment>
<gene>
    <name evidence="6" type="ORF">EV132_10223</name>
</gene>
<dbReference type="InterPro" id="IPR002104">
    <property type="entry name" value="Integrase_catalytic"/>
</dbReference>